<evidence type="ECO:0000256" key="2">
    <source>
        <dbReference type="ARBA" id="ARBA00001974"/>
    </source>
</evidence>
<comment type="caution">
    <text evidence="15">The sequence shown here is derived from an EMBL/GenBank/DDBJ whole genome shotgun (WGS) entry which is preliminary data.</text>
</comment>
<evidence type="ECO:0000256" key="11">
    <source>
        <dbReference type="ARBA" id="ARBA00023133"/>
    </source>
</evidence>
<comment type="catalytic activity">
    <reaction evidence="1">
        <text>coproporphyrinogen III + 3 O2 = coproporphyrin III + 3 H2O2</text>
        <dbReference type="Rhea" id="RHEA:43436"/>
        <dbReference type="ChEBI" id="CHEBI:15379"/>
        <dbReference type="ChEBI" id="CHEBI:16240"/>
        <dbReference type="ChEBI" id="CHEBI:57309"/>
        <dbReference type="ChEBI" id="CHEBI:131725"/>
        <dbReference type="EC" id="1.3.3.15"/>
    </reaction>
    <physiologicalReaction direction="left-to-right" evidence="1">
        <dbReference type="Rhea" id="RHEA:43437"/>
    </physiologicalReaction>
</comment>
<gene>
    <name evidence="15" type="primary">hemG</name>
    <name evidence="15" type="ORF">HCK00_11085</name>
</gene>
<comment type="similarity">
    <text evidence="5 12">Belongs to the protoporphyrinogen/coproporphyrinogen oxidase family. Coproporphyrinogen III oxidase subfamily.</text>
</comment>
<evidence type="ECO:0000256" key="7">
    <source>
        <dbReference type="ARBA" id="ARBA00019046"/>
    </source>
</evidence>
<evidence type="ECO:0000256" key="1">
    <source>
        <dbReference type="ARBA" id="ARBA00001755"/>
    </source>
</evidence>
<feature type="region of interest" description="Disordered" evidence="13">
    <location>
        <begin position="144"/>
        <end position="196"/>
    </location>
</feature>
<dbReference type="InterPro" id="IPR002937">
    <property type="entry name" value="Amino_oxidase"/>
</dbReference>
<evidence type="ECO:0000256" key="9">
    <source>
        <dbReference type="ARBA" id="ARBA00022827"/>
    </source>
</evidence>
<evidence type="ECO:0000256" key="5">
    <source>
        <dbReference type="ARBA" id="ARBA00008310"/>
    </source>
</evidence>
<keyword evidence="11 12" id="KW-0350">Heme biosynthesis</keyword>
<dbReference type="SUPFAM" id="SSF51905">
    <property type="entry name" value="FAD/NAD(P)-binding domain"/>
    <property type="match status" value="1"/>
</dbReference>
<feature type="compositionally biased region" description="Basic and acidic residues" evidence="13">
    <location>
        <begin position="144"/>
        <end position="154"/>
    </location>
</feature>
<comment type="cofactor">
    <cofactor evidence="2 12">
        <name>FAD</name>
        <dbReference type="ChEBI" id="CHEBI:57692"/>
    </cofactor>
</comment>
<comment type="pathway">
    <text evidence="4 12">Porphyrin-containing compound metabolism; protoheme biosynthesis.</text>
</comment>
<evidence type="ECO:0000256" key="10">
    <source>
        <dbReference type="ARBA" id="ARBA00023002"/>
    </source>
</evidence>
<keyword evidence="9 12" id="KW-0274">FAD</keyword>
<dbReference type="GO" id="GO:0004729">
    <property type="term" value="F:oxygen-dependent protoporphyrinogen oxidase activity"/>
    <property type="evidence" value="ECO:0007669"/>
    <property type="project" value="UniProtKB-EC"/>
</dbReference>
<keyword evidence="8 12" id="KW-0285">Flavoprotein</keyword>
<comment type="subcellular location">
    <subcellularLocation>
        <location evidence="12">Cytoplasm</location>
    </subcellularLocation>
</comment>
<dbReference type="Gene3D" id="1.10.3110.10">
    <property type="entry name" value="protoporphyrinogen ix oxidase, domain 3"/>
    <property type="match status" value="1"/>
</dbReference>
<evidence type="ECO:0000256" key="3">
    <source>
        <dbReference type="ARBA" id="ARBA00002185"/>
    </source>
</evidence>
<evidence type="ECO:0000256" key="13">
    <source>
        <dbReference type="SAM" id="MobiDB-lite"/>
    </source>
</evidence>
<dbReference type="EMBL" id="JAATEN010000007">
    <property type="protein sequence ID" value="NJQ01058.1"/>
    <property type="molecule type" value="Genomic_DNA"/>
</dbReference>
<proteinExistence type="inferred from homology"/>
<accession>A0ABX1BVG4</accession>
<feature type="region of interest" description="Disordered" evidence="13">
    <location>
        <begin position="1"/>
        <end position="22"/>
    </location>
</feature>
<comment type="function">
    <text evidence="3 12">Involved in coproporphyrin-dependent heme b biosynthesis. Catalyzes the oxidation of coproporphyrinogen III to coproporphyrin III.</text>
</comment>
<dbReference type="RefSeq" id="WP_168101677.1">
    <property type="nucleotide sequence ID" value="NZ_JAATEN010000007.1"/>
</dbReference>
<evidence type="ECO:0000256" key="6">
    <source>
        <dbReference type="ARBA" id="ARBA00012402"/>
    </source>
</evidence>
<dbReference type="PANTHER" id="PTHR42923:SF3">
    <property type="entry name" value="PROTOPORPHYRINOGEN OXIDASE"/>
    <property type="match status" value="1"/>
</dbReference>
<dbReference type="Pfam" id="PF01593">
    <property type="entry name" value="Amino_oxidase"/>
    <property type="match status" value="1"/>
</dbReference>
<protein>
    <recommendedName>
        <fullName evidence="7 12">Coproporphyrinogen III oxidase</fullName>
        <ecNumber evidence="6 12">1.3.3.15</ecNumber>
    </recommendedName>
</protein>
<dbReference type="EC" id="1.3.3.15" evidence="6 12"/>
<evidence type="ECO:0000313" key="15">
    <source>
        <dbReference type="EMBL" id="NJQ01058.1"/>
    </source>
</evidence>
<organism evidence="15 16">
    <name type="scientific">Streptomyces zingiberis</name>
    <dbReference type="NCBI Taxonomy" id="2053010"/>
    <lineage>
        <taxon>Bacteria</taxon>
        <taxon>Bacillati</taxon>
        <taxon>Actinomycetota</taxon>
        <taxon>Actinomycetes</taxon>
        <taxon>Kitasatosporales</taxon>
        <taxon>Streptomycetaceae</taxon>
        <taxon>Streptomyces</taxon>
    </lineage>
</organism>
<feature type="compositionally biased region" description="Gly residues" evidence="13">
    <location>
        <begin position="8"/>
        <end position="22"/>
    </location>
</feature>
<dbReference type="InterPro" id="IPR036188">
    <property type="entry name" value="FAD/NAD-bd_sf"/>
</dbReference>
<dbReference type="Gene3D" id="3.90.660.20">
    <property type="entry name" value="Protoporphyrinogen oxidase, mitochondrial, domain 2"/>
    <property type="match status" value="1"/>
</dbReference>
<dbReference type="InterPro" id="IPR004572">
    <property type="entry name" value="Protoporphyrinogen_oxidase"/>
</dbReference>
<dbReference type="SUPFAM" id="SSF54373">
    <property type="entry name" value="FAD-linked reductases, C-terminal domain"/>
    <property type="match status" value="1"/>
</dbReference>
<dbReference type="InterPro" id="IPR050464">
    <property type="entry name" value="Zeta_carotene_desat/Oxidored"/>
</dbReference>
<keyword evidence="10 12" id="KW-0560">Oxidoreductase</keyword>
<name>A0ABX1BVG4_9ACTN</name>
<dbReference type="PANTHER" id="PTHR42923">
    <property type="entry name" value="PROTOPORPHYRINOGEN OXIDASE"/>
    <property type="match status" value="1"/>
</dbReference>
<sequence length="568" mass="56068">MSETDDGTGAGTGRGPAAGGAGRGGHVVVVGGGIAGLAAAHRLLAGGARVTLLEASPRLGGKLLAGELAGVPVDFGAESLLARRPEAIGLARAVGLAERLQAPATATAALWTRGALRPLPTGHVMGVPGDMAALAASGVLSPEGLERARREPELPVRPLPAGSNRSGTPGTPGGPGGAVPGEGREGRDGGEGEDPDVAVGAYVAERFGREVVDRLVEPLLGGVYAGDAYRLSLRAAVPQLYGAAREGRMLTGAVQELRRRSGAATGPVFLGIEGGVGTLPEAVAAACRAGGAEIVTGAAVRELRRAGAGWRLVAEGPGAGEAGAAAARAGAAVTRRSVLTADAVVLAVPAAAAARLLAGPAPAAAAELNTVEYASMALVSMAFRRADLGGPDALAGPAGPTSLAGPAGPAPGARGSGFLVPAVEGRAIKAATFASRKWGWIGAAAPELFVIRTSVGRHGEESELKRDDAGLVEVSLRDLGEATGLRARPVGTRVTRWRDGLPQYPVGHTGRVARIRAALADLPGLRVCGAAYDGVGIPACVAGGTAAAEDVLGGLATLAPGTAPGEGE</sequence>
<dbReference type="NCBIfam" id="TIGR00562">
    <property type="entry name" value="proto_IX_ox"/>
    <property type="match status" value="1"/>
</dbReference>
<dbReference type="Gene3D" id="3.50.50.60">
    <property type="entry name" value="FAD/NAD(P)-binding domain"/>
    <property type="match status" value="1"/>
</dbReference>
<dbReference type="Proteomes" id="UP000695264">
    <property type="component" value="Unassembled WGS sequence"/>
</dbReference>
<evidence type="ECO:0000259" key="14">
    <source>
        <dbReference type="Pfam" id="PF01593"/>
    </source>
</evidence>
<feature type="domain" description="Amine oxidase" evidence="14">
    <location>
        <begin position="34"/>
        <end position="552"/>
    </location>
</feature>
<evidence type="ECO:0000256" key="12">
    <source>
        <dbReference type="RuleBase" id="RU364052"/>
    </source>
</evidence>
<evidence type="ECO:0000256" key="4">
    <source>
        <dbReference type="ARBA" id="ARBA00004744"/>
    </source>
</evidence>
<feature type="compositionally biased region" description="Gly residues" evidence="13">
    <location>
        <begin position="170"/>
        <end position="180"/>
    </location>
</feature>
<evidence type="ECO:0000256" key="8">
    <source>
        <dbReference type="ARBA" id="ARBA00022630"/>
    </source>
</evidence>
<evidence type="ECO:0000313" key="16">
    <source>
        <dbReference type="Proteomes" id="UP000695264"/>
    </source>
</evidence>
<reference evidence="15 16" key="1">
    <citation type="submission" date="2020-03" db="EMBL/GenBank/DDBJ databases">
        <title>WGS of actinomycetes isolated from Thailand.</title>
        <authorList>
            <person name="Thawai C."/>
        </authorList>
    </citation>
    <scope>NUCLEOTIDE SEQUENCE [LARGE SCALE GENOMIC DNA]</scope>
    <source>
        <strain evidence="15 16">PLAI 1-29</strain>
    </source>
</reference>
<keyword evidence="16" id="KW-1185">Reference proteome</keyword>
<keyword evidence="12" id="KW-0963">Cytoplasm</keyword>